<dbReference type="PANTHER" id="PTHR11558:SF11">
    <property type="entry name" value="SPERMIDINE SYNTHASE"/>
    <property type="match status" value="1"/>
</dbReference>
<dbReference type="SUPFAM" id="SSF53335">
    <property type="entry name" value="S-adenosyl-L-methionine-dependent methyltransferases"/>
    <property type="match status" value="1"/>
</dbReference>
<dbReference type="GO" id="GO:0008295">
    <property type="term" value="P:spermidine biosynthetic process"/>
    <property type="evidence" value="ECO:0007669"/>
    <property type="project" value="TreeGrafter"/>
</dbReference>
<dbReference type="InterPro" id="IPR029063">
    <property type="entry name" value="SAM-dependent_MTases_sf"/>
</dbReference>
<dbReference type="GO" id="GO:0005829">
    <property type="term" value="C:cytosol"/>
    <property type="evidence" value="ECO:0007669"/>
    <property type="project" value="TreeGrafter"/>
</dbReference>
<dbReference type="InterPro" id="IPR001045">
    <property type="entry name" value="Spermi_synthase"/>
</dbReference>
<name>A0A0A9WZ89_LYGHE</name>
<evidence type="ECO:0000256" key="2">
    <source>
        <dbReference type="ARBA" id="ARBA00022679"/>
    </source>
</evidence>
<dbReference type="GO" id="GO:0004766">
    <property type="term" value="F:spermidine synthase activity"/>
    <property type="evidence" value="ECO:0007669"/>
    <property type="project" value="TreeGrafter"/>
</dbReference>
<reference evidence="5" key="2">
    <citation type="submission" date="2014-07" db="EMBL/GenBank/DDBJ databases">
        <authorList>
            <person name="Hull J."/>
        </authorList>
    </citation>
    <scope>NUCLEOTIDE SEQUENCE</scope>
</reference>
<reference evidence="5" key="1">
    <citation type="journal article" date="2014" name="PLoS ONE">
        <title>Transcriptome-Based Identification of ABC Transporters in the Western Tarnished Plant Bug Lygus hesperus.</title>
        <authorList>
            <person name="Hull J.J."/>
            <person name="Chaney K."/>
            <person name="Geib S.M."/>
            <person name="Fabrick J.A."/>
            <person name="Brent C.S."/>
            <person name="Walsh D."/>
            <person name="Lavine L.C."/>
        </authorList>
    </citation>
    <scope>NUCLEOTIDE SEQUENCE</scope>
</reference>
<evidence type="ECO:0000256" key="1">
    <source>
        <dbReference type="ARBA" id="ARBA00007867"/>
    </source>
</evidence>
<proteinExistence type="inferred from homology"/>
<keyword evidence="2 3" id="KW-0808">Transferase</keyword>
<dbReference type="PANTHER" id="PTHR11558">
    <property type="entry name" value="SPERMIDINE/SPERMINE SYNTHASE"/>
    <property type="match status" value="1"/>
</dbReference>
<evidence type="ECO:0000313" key="5">
    <source>
        <dbReference type="EMBL" id="JAG13797.1"/>
    </source>
</evidence>
<dbReference type="EMBL" id="GDHC01016239">
    <property type="protein sequence ID" value="JAQ02390.1"/>
    <property type="molecule type" value="Transcribed_RNA"/>
</dbReference>
<organism evidence="5">
    <name type="scientific">Lygus hesperus</name>
    <name type="common">Western plant bug</name>
    <dbReference type="NCBI Taxonomy" id="30085"/>
    <lineage>
        <taxon>Eukaryota</taxon>
        <taxon>Metazoa</taxon>
        <taxon>Ecdysozoa</taxon>
        <taxon>Arthropoda</taxon>
        <taxon>Hexapoda</taxon>
        <taxon>Insecta</taxon>
        <taxon>Pterygota</taxon>
        <taxon>Neoptera</taxon>
        <taxon>Paraneoptera</taxon>
        <taxon>Hemiptera</taxon>
        <taxon>Heteroptera</taxon>
        <taxon>Panheteroptera</taxon>
        <taxon>Cimicomorpha</taxon>
        <taxon>Miridae</taxon>
        <taxon>Mirini</taxon>
        <taxon>Lygus</taxon>
    </lineage>
</organism>
<evidence type="ECO:0000256" key="3">
    <source>
        <dbReference type="PROSITE-ProRule" id="PRU00354"/>
    </source>
</evidence>
<evidence type="ECO:0000259" key="4">
    <source>
        <dbReference type="PROSITE" id="PS51006"/>
    </source>
</evidence>
<dbReference type="PROSITE" id="PS51006">
    <property type="entry name" value="PABS_2"/>
    <property type="match status" value="1"/>
</dbReference>
<sequence>MLANLSMTIHSEPKNILVIGGGDGGVVREVLRHNRSGKDTATKAGEEGDCVKSVELVDIDGDVVEQSKVHFPKISSELGNPVVKVTIEDAVAFVDRVSDASYDIVIIDTTDP</sequence>
<dbReference type="InterPro" id="IPR030373">
    <property type="entry name" value="PABS_CS"/>
</dbReference>
<protein>
    <submittedName>
        <fullName evidence="5">Spermidine synthase</fullName>
    </submittedName>
</protein>
<feature type="domain" description="PABS" evidence="4">
    <location>
        <begin position="1"/>
        <end position="112"/>
    </location>
</feature>
<accession>A0A0A9WZ89</accession>
<dbReference type="Pfam" id="PF01564">
    <property type="entry name" value="Spermine_synth"/>
    <property type="match status" value="1"/>
</dbReference>
<dbReference type="EMBL" id="GBHO01029807">
    <property type="protein sequence ID" value="JAG13797.1"/>
    <property type="molecule type" value="Transcribed_RNA"/>
</dbReference>
<keyword evidence="3" id="KW-0620">Polyamine biosynthesis</keyword>
<comment type="similarity">
    <text evidence="1">Belongs to the spermidine/spermine synthase family.</text>
</comment>
<dbReference type="InterPro" id="IPR030374">
    <property type="entry name" value="PABS"/>
</dbReference>
<reference evidence="6" key="3">
    <citation type="journal article" date="2016" name="Gigascience">
        <title>De novo construction of an expanded transcriptome assembly for the western tarnished plant bug, Lygus hesperus.</title>
        <authorList>
            <person name="Tassone E.E."/>
            <person name="Geib S.M."/>
            <person name="Hall B."/>
            <person name="Fabrick J.A."/>
            <person name="Brent C.S."/>
            <person name="Hull J.J."/>
        </authorList>
    </citation>
    <scope>NUCLEOTIDE SEQUENCE</scope>
</reference>
<gene>
    <name evidence="6" type="primary">SPBC12C2.07c</name>
    <name evidence="5" type="ORF">CM83_2227</name>
    <name evidence="6" type="ORF">g.95593</name>
</gene>
<dbReference type="PROSITE" id="PS01330">
    <property type="entry name" value="PABS_1"/>
    <property type="match status" value="1"/>
</dbReference>
<feature type="active site" description="Proton acceptor" evidence="3">
    <location>
        <position position="108"/>
    </location>
</feature>
<dbReference type="AlphaFoldDB" id="A0A0A9WZ89"/>
<dbReference type="Gene3D" id="3.40.50.150">
    <property type="entry name" value="Vaccinia Virus protein VP39"/>
    <property type="match status" value="1"/>
</dbReference>
<evidence type="ECO:0000313" key="6">
    <source>
        <dbReference type="EMBL" id="JAQ02390.1"/>
    </source>
</evidence>